<dbReference type="Pfam" id="PF00563">
    <property type="entry name" value="EAL"/>
    <property type="match status" value="1"/>
</dbReference>
<dbReference type="InterPro" id="IPR000160">
    <property type="entry name" value="GGDEF_dom"/>
</dbReference>
<keyword evidence="5" id="KW-0812">Transmembrane</keyword>
<dbReference type="AlphaFoldDB" id="A0A2U3B8U3"/>
<dbReference type="CDD" id="cd01948">
    <property type="entry name" value="EAL"/>
    <property type="match status" value="1"/>
</dbReference>
<reference evidence="8 9" key="1">
    <citation type="submission" date="2018-05" db="EMBL/GenBank/DDBJ databases">
        <title>Vibrio limimaris sp. nov., isolated from marine sediment.</title>
        <authorList>
            <person name="Li C.-M."/>
        </authorList>
    </citation>
    <scope>NUCLEOTIDE SEQUENCE [LARGE SCALE GENOMIC DNA]</scope>
    <source>
        <strain evidence="8 9">E4404</strain>
    </source>
</reference>
<evidence type="ECO:0000256" key="4">
    <source>
        <dbReference type="ARBA" id="ARBA00051114"/>
    </source>
</evidence>
<dbReference type="InterPro" id="IPR029787">
    <property type="entry name" value="Nucleotide_cyclase"/>
</dbReference>
<dbReference type="Gene3D" id="3.20.20.450">
    <property type="entry name" value="EAL domain"/>
    <property type="match status" value="1"/>
</dbReference>
<keyword evidence="5" id="KW-0472">Membrane</keyword>
<organism evidence="8 9">
    <name type="scientific">Vibrio albus</name>
    <dbReference type="NCBI Taxonomy" id="2200953"/>
    <lineage>
        <taxon>Bacteria</taxon>
        <taxon>Pseudomonadati</taxon>
        <taxon>Pseudomonadota</taxon>
        <taxon>Gammaproteobacteria</taxon>
        <taxon>Vibrionales</taxon>
        <taxon>Vibrionaceae</taxon>
        <taxon>Vibrio</taxon>
    </lineage>
</organism>
<sequence>MTKEWMVVNLTAQTIVFNSLIRWKSWVTPAVITPILLITSQFNHLAFHTLIELSTILISFLMFSLAWSTKRFTRNDFLIFLACGYLWIGLLDLMHSLVYKGMNVFVEGSGNLSVQFWLSARYLEAILLFAAPFAATRKQNGYFLVSMFGVLAVGLSTLILFGYFPVGFIEGYGTTSFKSYSEYLIIFILILALFNIKRNRTGISISEKRFTSAAIILTICAETSFTNYVEIYGFANIIGHVFKLCSFWLLFNTIVISNLKKPFIALRNSEECFKRLFENSEVSIWNEDFSEAIFTLQKLRRKGVTDLSQYLKKNEQMAWELAAMVRVNSVNEATLKLFGAKSTEEFHCRINETFADNAIDTFKKALNAIWEKRKTFRSEANYRTLDGEIITCIISFQIPETVDGFHSIPVTIVDITRQKRNEARIWHQANFDNLTGLANRNLFSDRLSNALKHTKENQTSVALLCIDLDGFKYVNDTMGHQVGDKLLQETSQRLVSLVRKSDTIARLGGDEFAILLHDISSHEIEASVHEILRTLAQPYHLEGRDSFVSASIGVAVAPNDGHDSVTLMRKADSALYKAKAKGRNNFEIFTPKIDIEATHRRELEEALHLAVKNKEFNIHYQPIVNAVTGSVDCVEALIRWNHPDKGAISPFKFIPLAEEIGLIAPIGEWVLRESCKAAMAWSTIVKEPPGISVNVSSRQFQDQNILDLVQLVLLETKLPAEKLTLEITESLLLADIQAILEQLKAIRSLGVKLSIDDFGTGYSSLSYLKKLPVSTLKIDRSFVMNLPTDSEDVTLVKTILLMTKSLSLDVVAEGVETEVQAEFLQSSGCQYLQGYLYSKPLSNSDLMDYLSKHSQSACSEKVPEYLSG</sequence>
<dbReference type="SUPFAM" id="SSF141868">
    <property type="entry name" value="EAL domain-like"/>
    <property type="match status" value="1"/>
</dbReference>
<comment type="catalytic activity">
    <reaction evidence="4">
        <text>3',3'-c-di-GMP + H2O = 5'-phosphoguanylyl(3'-&gt;5')guanosine + H(+)</text>
        <dbReference type="Rhea" id="RHEA:24902"/>
        <dbReference type="ChEBI" id="CHEBI:15377"/>
        <dbReference type="ChEBI" id="CHEBI:15378"/>
        <dbReference type="ChEBI" id="CHEBI:58754"/>
        <dbReference type="ChEBI" id="CHEBI:58805"/>
        <dbReference type="EC" id="3.1.4.52"/>
    </reaction>
    <physiologicalReaction direction="left-to-right" evidence="4">
        <dbReference type="Rhea" id="RHEA:24903"/>
    </physiologicalReaction>
</comment>
<feature type="transmembrane region" description="Helical" evidence="5">
    <location>
        <begin position="114"/>
        <end position="135"/>
    </location>
</feature>
<dbReference type="InterPro" id="IPR052155">
    <property type="entry name" value="Biofilm_reg_signaling"/>
</dbReference>
<name>A0A2U3B8U3_9VIBR</name>
<gene>
    <name evidence="8" type="ORF">DI392_10010</name>
</gene>
<dbReference type="SUPFAM" id="SSF55073">
    <property type="entry name" value="Nucleotide cyclase"/>
    <property type="match status" value="1"/>
</dbReference>
<dbReference type="SMART" id="SM00052">
    <property type="entry name" value="EAL"/>
    <property type="match status" value="1"/>
</dbReference>
<feature type="transmembrane region" description="Helical" evidence="5">
    <location>
        <begin position="77"/>
        <end position="94"/>
    </location>
</feature>
<comment type="cofactor">
    <cofactor evidence="1">
        <name>Mg(2+)</name>
        <dbReference type="ChEBI" id="CHEBI:18420"/>
    </cofactor>
</comment>
<evidence type="ECO:0000259" key="6">
    <source>
        <dbReference type="PROSITE" id="PS50883"/>
    </source>
</evidence>
<keyword evidence="9" id="KW-1185">Reference proteome</keyword>
<dbReference type="EMBL" id="QFWT01000005">
    <property type="protein sequence ID" value="PWI33191.1"/>
    <property type="molecule type" value="Genomic_DNA"/>
</dbReference>
<dbReference type="PANTHER" id="PTHR44757:SF2">
    <property type="entry name" value="BIOFILM ARCHITECTURE MAINTENANCE PROTEIN MBAA"/>
    <property type="match status" value="1"/>
</dbReference>
<feature type="transmembrane region" description="Helical" evidence="5">
    <location>
        <begin position="45"/>
        <end position="65"/>
    </location>
</feature>
<dbReference type="SMART" id="SM00267">
    <property type="entry name" value="GGDEF"/>
    <property type="match status" value="1"/>
</dbReference>
<dbReference type="InterPro" id="IPR035965">
    <property type="entry name" value="PAS-like_dom_sf"/>
</dbReference>
<dbReference type="OrthoDB" id="9804951at2"/>
<dbReference type="Gene3D" id="3.30.450.20">
    <property type="entry name" value="PAS domain"/>
    <property type="match status" value="1"/>
</dbReference>
<evidence type="ECO:0000313" key="9">
    <source>
        <dbReference type="Proteomes" id="UP000245362"/>
    </source>
</evidence>
<dbReference type="InterPro" id="IPR033425">
    <property type="entry name" value="MASE3"/>
</dbReference>
<dbReference type="PANTHER" id="PTHR44757">
    <property type="entry name" value="DIGUANYLATE CYCLASE DGCP"/>
    <property type="match status" value="1"/>
</dbReference>
<dbReference type="GO" id="GO:0071732">
    <property type="term" value="P:cellular response to nitric oxide"/>
    <property type="evidence" value="ECO:0007669"/>
    <property type="project" value="UniProtKB-ARBA"/>
</dbReference>
<dbReference type="PROSITE" id="PS50883">
    <property type="entry name" value="EAL"/>
    <property type="match status" value="1"/>
</dbReference>
<feature type="transmembrane region" description="Helical" evidence="5">
    <location>
        <begin position="231"/>
        <end position="251"/>
    </location>
</feature>
<proteinExistence type="predicted"/>
<dbReference type="EC" id="3.1.4.52" evidence="2"/>
<feature type="transmembrane region" description="Helical" evidence="5">
    <location>
        <begin position="180"/>
        <end position="196"/>
    </location>
</feature>
<feature type="domain" description="EAL" evidence="6">
    <location>
        <begin position="600"/>
        <end position="854"/>
    </location>
</feature>
<keyword evidence="5" id="KW-1133">Transmembrane helix</keyword>
<accession>A0A2U3B8U3</accession>
<dbReference type="Pfam" id="PF00990">
    <property type="entry name" value="GGDEF"/>
    <property type="match status" value="1"/>
</dbReference>
<evidence type="ECO:0000256" key="3">
    <source>
        <dbReference type="ARBA" id="ARBA00022636"/>
    </source>
</evidence>
<feature type="transmembrane region" description="Helical" evidence="5">
    <location>
        <begin position="142"/>
        <end position="168"/>
    </location>
</feature>
<dbReference type="RefSeq" id="WP_109319774.1">
    <property type="nucleotide sequence ID" value="NZ_QFWT01000005.1"/>
</dbReference>
<evidence type="ECO:0000256" key="2">
    <source>
        <dbReference type="ARBA" id="ARBA00012282"/>
    </source>
</evidence>
<dbReference type="FunFam" id="3.20.20.450:FF:000001">
    <property type="entry name" value="Cyclic di-GMP phosphodiesterase yahA"/>
    <property type="match status" value="1"/>
</dbReference>
<dbReference type="Proteomes" id="UP000245362">
    <property type="component" value="Unassembled WGS sequence"/>
</dbReference>
<evidence type="ECO:0000256" key="1">
    <source>
        <dbReference type="ARBA" id="ARBA00001946"/>
    </source>
</evidence>
<comment type="caution">
    <text evidence="8">The sequence shown here is derived from an EMBL/GenBank/DDBJ whole genome shotgun (WGS) entry which is preliminary data.</text>
</comment>
<feature type="domain" description="GGDEF" evidence="7">
    <location>
        <begin position="459"/>
        <end position="591"/>
    </location>
</feature>
<dbReference type="PROSITE" id="PS50887">
    <property type="entry name" value="GGDEF"/>
    <property type="match status" value="1"/>
</dbReference>
<feature type="transmembrane region" description="Helical" evidence="5">
    <location>
        <begin position="21"/>
        <end position="39"/>
    </location>
</feature>
<dbReference type="InterPro" id="IPR035919">
    <property type="entry name" value="EAL_sf"/>
</dbReference>
<dbReference type="NCBIfam" id="TIGR00254">
    <property type="entry name" value="GGDEF"/>
    <property type="match status" value="1"/>
</dbReference>
<evidence type="ECO:0000313" key="8">
    <source>
        <dbReference type="EMBL" id="PWI33191.1"/>
    </source>
</evidence>
<evidence type="ECO:0000256" key="5">
    <source>
        <dbReference type="SAM" id="Phobius"/>
    </source>
</evidence>
<dbReference type="GO" id="GO:0071111">
    <property type="term" value="F:cyclic-guanylate-specific phosphodiesterase activity"/>
    <property type="evidence" value="ECO:0007669"/>
    <property type="project" value="UniProtKB-EC"/>
</dbReference>
<dbReference type="CDD" id="cd01949">
    <property type="entry name" value="GGDEF"/>
    <property type="match status" value="1"/>
</dbReference>
<protein>
    <recommendedName>
        <fullName evidence="2">cyclic-guanylate-specific phosphodiesterase</fullName>
        <ecNumber evidence="2">3.1.4.52</ecNumber>
    </recommendedName>
</protein>
<dbReference type="Pfam" id="PF17159">
    <property type="entry name" value="MASE3"/>
    <property type="match status" value="1"/>
</dbReference>
<dbReference type="SUPFAM" id="SSF55785">
    <property type="entry name" value="PYP-like sensor domain (PAS domain)"/>
    <property type="match status" value="1"/>
</dbReference>
<dbReference type="FunFam" id="3.30.70.270:FF:000001">
    <property type="entry name" value="Diguanylate cyclase domain protein"/>
    <property type="match status" value="1"/>
</dbReference>
<evidence type="ECO:0000259" key="7">
    <source>
        <dbReference type="PROSITE" id="PS50887"/>
    </source>
</evidence>
<dbReference type="Gene3D" id="3.30.70.270">
    <property type="match status" value="1"/>
</dbReference>
<dbReference type="InterPro" id="IPR001633">
    <property type="entry name" value="EAL_dom"/>
</dbReference>
<keyword evidence="3" id="KW-0973">c-di-GMP</keyword>
<dbReference type="InterPro" id="IPR043128">
    <property type="entry name" value="Rev_trsase/Diguanyl_cyclase"/>
</dbReference>